<proteinExistence type="inferred from homology"/>
<protein>
    <recommendedName>
        <fullName evidence="4 7">Signal peptidase I</fullName>
        <ecNumber evidence="4 7">3.4.21.89</ecNumber>
    </recommendedName>
</protein>
<evidence type="ECO:0000256" key="1">
    <source>
        <dbReference type="ARBA" id="ARBA00000677"/>
    </source>
</evidence>
<dbReference type="InterPro" id="IPR019756">
    <property type="entry name" value="Pept_S26A_signal_pept_1_Ser-AS"/>
</dbReference>
<dbReference type="InterPro" id="IPR019757">
    <property type="entry name" value="Pept_S26A_signal_pept_1_Lys-AS"/>
</dbReference>
<keyword evidence="5 7" id="KW-0645">Protease</keyword>
<dbReference type="EMBL" id="JAZBJO010000067">
    <property type="protein sequence ID" value="MEE4599189.1"/>
    <property type="molecule type" value="Genomic_DNA"/>
</dbReference>
<comment type="similarity">
    <text evidence="3">Belongs to the peptidase S26 family.</text>
</comment>
<evidence type="ECO:0000259" key="8">
    <source>
        <dbReference type="Pfam" id="PF10502"/>
    </source>
</evidence>
<comment type="catalytic activity">
    <reaction evidence="1 7">
        <text>Cleavage of hydrophobic, N-terminal signal or leader sequences from secreted and periplasmic proteins.</text>
        <dbReference type="EC" id="3.4.21.89"/>
    </reaction>
</comment>
<dbReference type="InterPro" id="IPR000223">
    <property type="entry name" value="Pept_S26A_signal_pept_1"/>
</dbReference>
<dbReference type="PROSITE" id="PS00760">
    <property type="entry name" value="SPASE_I_2"/>
    <property type="match status" value="1"/>
</dbReference>
<keyword evidence="6 7" id="KW-0378">Hydrolase</keyword>
<dbReference type="PROSITE" id="PS00501">
    <property type="entry name" value="SPASE_I_1"/>
    <property type="match status" value="1"/>
</dbReference>
<evidence type="ECO:0000313" key="9">
    <source>
        <dbReference type="EMBL" id="MEE4599189.1"/>
    </source>
</evidence>
<comment type="subcellular location">
    <subcellularLocation>
        <location evidence="2">Cell membrane</location>
        <topology evidence="2">Single-pass type II membrane protein</topology>
    </subcellularLocation>
</comment>
<dbReference type="Proteomes" id="UP001354709">
    <property type="component" value="Unassembled WGS sequence"/>
</dbReference>
<reference evidence="9 10" key="1">
    <citation type="submission" date="2023-11" db="EMBL/GenBank/DDBJ databases">
        <title>30 novel species of actinomycetes from the DSMZ collection.</title>
        <authorList>
            <person name="Nouioui I."/>
        </authorList>
    </citation>
    <scope>NUCLEOTIDE SEQUENCE [LARGE SCALE GENOMIC DNA]</scope>
    <source>
        <strain evidence="9 10">DSM 41524</strain>
    </source>
</reference>
<dbReference type="SUPFAM" id="SSF51306">
    <property type="entry name" value="LexA/Signal peptidase"/>
    <property type="match status" value="1"/>
</dbReference>
<dbReference type="InterPro" id="IPR036286">
    <property type="entry name" value="LexA/Signal_pep-like_sf"/>
</dbReference>
<evidence type="ECO:0000256" key="2">
    <source>
        <dbReference type="ARBA" id="ARBA00004401"/>
    </source>
</evidence>
<evidence type="ECO:0000256" key="4">
    <source>
        <dbReference type="ARBA" id="ARBA00013208"/>
    </source>
</evidence>
<evidence type="ECO:0000313" key="10">
    <source>
        <dbReference type="Proteomes" id="UP001354709"/>
    </source>
</evidence>
<organism evidence="9 10">
    <name type="scientific">Streptomyces asiaticus subsp. ignotus</name>
    <dbReference type="NCBI Taxonomy" id="3098222"/>
    <lineage>
        <taxon>Bacteria</taxon>
        <taxon>Bacillati</taxon>
        <taxon>Actinomycetota</taxon>
        <taxon>Actinomycetes</taxon>
        <taxon>Kitasatosporales</taxon>
        <taxon>Streptomycetaceae</taxon>
        <taxon>Streptomyces</taxon>
        <taxon>Streptomyces violaceusniger group</taxon>
    </lineage>
</organism>
<dbReference type="PANTHER" id="PTHR43390">
    <property type="entry name" value="SIGNAL PEPTIDASE I"/>
    <property type="match status" value="1"/>
</dbReference>
<name>A0ABU7QCR3_9ACTN</name>
<evidence type="ECO:0000256" key="5">
    <source>
        <dbReference type="ARBA" id="ARBA00022670"/>
    </source>
</evidence>
<dbReference type="InterPro" id="IPR019533">
    <property type="entry name" value="Peptidase_S26"/>
</dbReference>
<evidence type="ECO:0000256" key="6">
    <source>
        <dbReference type="ARBA" id="ARBA00022801"/>
    </source>
</evidence>
<feature type="domain" description="Peptidase S26" evidence="8">
    <location>
        <begin position="21"/>
        <end position="107"/>
    </location>
</feature>
<feature type="domain" description="Peptidase S26" evidence="8">
    <location>
        <begin position="117"/>
        <end position="157"/>
    </location>
</feature>
<gene>
    <name evidence="9" type="ORF">V2J94_46550</name>
</gene>
<evidence type="ECO:0000256" key="7">
    <source>
        <dbReference type="RuleBase" id="RU003993"/>
    </source>
</evidence>
<comment type="caution">
    <text evidence="9">The sequence shown here is derived from an EMBL/GenBank/DDBJ whole genome shotgun (WGS) entry which is preliminary data.</text>
</comment>
<dbReference type="EC" id="3.4.21.89" evidence="4 7"/>
<dbReference type="PANTHER" id="PTHR43390:SF1">
    <property type="entry name" value="CHLOROPLAST PROCESSING PEPTIDASE"/>
    <property type="match status" value="1"/>
</dbReference>
<dbReference type="CDD" id="cd06530">
    <property type="entry name" value="S26_SPase_I"/>
    <property type="match status" value="1"/>
</dbReference>
<evidence type="ECO:0000256" key="3">
    <source>
        <dbReference type="ARBA" id="ARBA00009370"/>
    </source>
</evidence>
<dbReference type="RefSeq" id="WP_330816485.1">
    <property type="nucleotide sequence ID" value="NZ_JAZBJO010000067.1"/>
</dbReference>
<dbReference type="Pfam" id="PF10502">
    <property type="entry name" value="Peptidase_S26"/>
    <property type="match status" value="2"/>
</dbReference>
<keyword evidence="10" id="KW-1185">Reference proteome</keyword>
<sequence>MPTLSSPRGPVYALLLGITGIALLRRRVVSVTVRGESMEPALHDGERVLVLRGGRLAVGRVVVVERMVKRERWTRRPFHRDIGPAQGAKLRWFIKRIAAMPGDPVPLEGVAPHERTPGGTVPSGKLVLLGDNPSVSYDSRQAGYFPAERVLGTVLFRSQRP</sequence>
<accession>A0ABU7QCR3</accession>
<dbReference type="Gene3D" id="2.10.109.10">
    <property type="entry name" value="Umud Fragment, subunit A"/>
    <property type="match status" value="1"/>
</dbReference>
<dbReference type="PRINTS" id="PR00727">
    <property type="entry name" value="LEADERPTASE"/>
</dbReference>